<dbReference type="AlphaFoldDB" id="A0A1H1X1F1"/>
<dbReference type="EMBL" id="LT629758">
    <property type="protein sequence ID" value="SDT03195.1"/>
    <property type="molecule type" value="Genomic_DNA"/>
</dbReference>
<dbReference type="STRING" id="113562.SAMN04489716_2309"/>
<proteinExistence type="predicted"/>
<gene>
    <name evidence="1" type="ORF">SAMN04489716_2309</name>
</gene>
<evidence type="ECO:0000313" key="2">
    <source>
        <dbReference type="Proteomes" id="UP000198688"/>
    </source>
</evidence>
<accession>A0A1H1X1F1</accession>
<evidence type="ECO:0000313" key="1">
    <source>
        <dbReference type="EMBL" id="SDT03195.1"/>
    </source>
</evidence>
<reference evidence="1 2" key="1">
    <citation type="submission" date="2016-10" db="EMBL/GenBank/DDBJ databases">
        <authorList>
            <person name="de Groot N.N."/>
        </authorList>
    </citation>
    <scope>NUCLEOTIDE SEQUENCE [LARGE SCALE GENOMIC DNA]</scope>
    <source>
        <strain evidence="1 2">DSM 43941</strain>
    </source>
</reference>
<keyword evidence="2" id="KW-1185">Reference proteome</keyword>
<name>A0A1H1X1F1_9ACTN</name>
<organism evidence="1 2">
    <name type="scientific">Actinoplanes derwentensis</name>
    <dbReference type="NCBI Taxonomy" id="113562"/>
    <lineage>
        <taxon>Bacteria</taxon>
        <taxon>Bacillati</taxon>
        <taxon>Actinomycetota</taxon>
        <taxon>Actinomycetes</taxon>
        <taxon>Micromonosporales</taxon>
        <taxon>Micromonosporaceae</taxon>
        <taxon>Actinoplanes</taxon>
    </lineage>
</organism>
<dbReference type="Proteomes" id="UP000198688">
    <property type="component" value="Chromosome I"/>
</dbReference>
<sequence length="138" mass="14863">MADWAEHEVATGSSDVTVCTGGGHAGGLDHVPDETPFAGQLFLNLAREGRLVLDADAADELLARLERSLGTVLARLEAARRWNGCGHDRDPPLHDYVVDGVFIEQIAPGWLDQAADELPRYIAALRLARRPAAARKTG</sequence>
<protein>
    <submittedName>
        <fullName evidence="1">Uncharacterized protein</fullName>
    </submittedName>
</protein>